<keyword evidence="10" id="KW-0007">Acetylation</keyword>
<dbReference type="PANTHER" id="PTHR45678">
    <property type="entry name" value="MITOCHONDRIAL 2-OXODICARBOXYLATE CARRIER 1-RELATED"/>
    <property type="match status" value="1"/>
</dbReference>
<evidence type="ECO:0000259" key="19">
    <source>
        <dbReference type="PROSITE" id="PS50222"/>
    </source>
</evidence>
<evidence type="ECO:0000256" key="12">
    <source>
        <dbReference type="ARBA" id="ARBA00023136"/>
    </source>
</evidence>
<organism evidence="20 21">
    <name type="scientific">Pygocentrus nattereri</name>
    <name type="common">Red-bellied piranha</name>
    <dbReference type="NCBI Taxonomy" id="42514"/>
    <lineage>
        <taxon>Eukaryota</taxon>
        <taxon>Metazoa</taxon>
        <taxon>Chordata</taxon>
        <taxon>Craniata</taxon>
        <taxon>Vertebrata</taxon>
        <taxon>Euteleostomi</taxon>
        <taxon>Actinopterygii</taxon>
        <taxon>Neopterygii</taxon>
        <taxon>Teleostei</taxon>
        <taxon>Ostariophysi</taxon>
        <taxon>Characiformes</taxon>
        <taxon>Characoidei</taxon>
        <taxon>Pygocentrus</taxon>
    </lineage>
</organism>
<keyword evidence="5" id="KW-0479">Metal-binding</keyword>
<comment type="catalytic activity">
    <reaction evidence="16">
        <text>3-sulfino-L-alanine(out) + L-glutamate(in) + H(+)(in) = 3-sulfino-L-alanine(in) + L-glutamate(out) + H(+)(out)</text>
        <dbReference type="Rhea" id="RHEA:70967"/>
        <dbReference type="ChEBI" id="CHEBI:15378"/>
        <dbReference type="ChEBI" id="CHEBI:29985"/>
        <dbReference type="ChEBI" id="CHEBI:61085"/>
    </reaction>
</comment>
<dbReference type="Gene3D" id="1.10.238.10">
    <property type="entry name" value="EF-hand"/>
    <property type="match status" value="2"/>
</dbReference>
<evidence type="ECO:0000256" key="17">
    <source>
        <dbReference type="PROSITE-ProRule" id="PRU00282"/>
    </source>
</evidence>
<evidence type="ECO:0000256" key="6">
    <source>
        <dbReference type="ARBA" id="ARBA00022737"/>
    </source>
</evidence>
<dbReference type="SMART" id="SM00054">
    <property type="entry name" value="EFh"/>
    <property type="match status" value="4"/>
</dbReference>
<dbReference type="PROSITE" id="PS50920">
    <property type="entry name" value="SOLCAR"/>
    <property type="match status" value="3"/>
</dbReference>
<reference evidence="20" key="3">
    <citation type="submission" date="2025-09" db="UniProtKB">
        <authorList>
            <consortium name="Ensembl"/>
        </authorList>
    </citation>
    <scope>IDENTIFICATION</scope>
</reference>
<evidence type="ECO:0000256" key="13">
    <source>
        <dbReference type="ARBA" id="ARBA00037019"/>
    </source>
</evidence>
<keyword evidence="9 18" id="KW-1133">Transmembrane helix</keyword>
<dbReference type="InterPro" id="IPR051028">
    <property type="entry name" value="Mito_Solute_Carrier"/>
</dbReference>
<sequence length="645" mass="71385">QTCVEANHYRPGRSEMRQIWVFNVVDKDGERFMTPSDFVQTFLGLHTQIHHNPKTVQLLAGVADTTKDGLISFQEFLAFESVLCVPDALFIVAFQLFDKTGTGDISFENVRDIFSQTTVHHHIPFNWDCEFIRLHFGHDRTKRLSYLEFTQFLQELQLEHARQAFAQKDKAKTGVISAMDFSDIMSTIRHHMLTAFVEENLVSVAGGGTSHMVSFSYFNAFNSLLNNMELIRKIYSTLAGTRKDTLVTKEEFVHAANKFVPLIIFNNIERIAPLEEGALPYHLAEVQRQVGGSRGCLFILCVFVATGATAVYPIDLVKTRMQNQRSTGSFVGELMYKNSFDCAKKVLRYEGFFGFYRGLVPQLIGVAPEKAIKLTVNDFVRDKCSNKDGSIPLSAEILAGGCAGGSQVIFTNPLEIVKIRLQVAGEITTGPRVSALSVVRDLGFFGLYKGAKACFLRDIPFSAIYFPVYAHTKAHLADEDGRVGALQLLTAGAIAGVPAASLVTPADVIKTRLQVAARAGQTTYSGVIDCFWKILREEGFRAFWKGAGARVFRSSPQFGVTLVTYELLQRWFYIDFGGHRPSGSEPTPKSRISELPPVSPEHVGGYRLAAATFAGVESKFGLHLPKFKSSGVVSIQPSKEEAPAS</sequence>
<dbReference type="Pfam" id="PF00153">
    <property type="entry name" value="Mito_carr"/>
    <property type="match status" value="3"/>
</dbReference>
<dbReference type="SUPFAM" id="SSF47473">
    <property type="entry name" value="EF-hand"/>
    <property type="match status" value="2"/>
</dbReference>
<evidence type="ECO:0000256" key="9">
    <source>
        <dbReference type="ARBA" id="ARBA00022989"/>
    </source>
</evidence>
<comment type="similarity">
    <text evidence="2">Belongs to the mitochondrial carrier (TC 2.A.29) family.</text>
</comment>
<dbReference type="GO" id="GO:0005509">
    <property type="term" value="F:calcium ion binding"/>
    <property type="evidence" value="ECO:0007669"/>
    <property type="project" value="InterPro"/>
</dbReference>
<dbReference type="InterPro" id="IPR018108">
    <property type="entry name" value="MCP_transmembrane"/>
</dbReference>
<dbReference type="AlphaFoldDB" id="A0AAR2LZ29"/>
<dbReference type="InterPro" id="IPR002048">
    <property type="entry name" value="EF_hand_dom"/>
</dbReference>
<dbReference type="InterPro" id="IPR011992">
    <property type="entry name" value="EF-hand-dom_pair"/>
</dbReference>
<evidence type="ECO:0000256" key="18">
    <source>
        <dbReference type="SAM" id="Phobius"/>
    </source>
</evidence>
<feature type="repeat" description="Solcar" evidence="17">
    <location>
        <begin position="391"/>
        <end position="475"/>
    </location>
</feature>
<dbReference type="GO" id="GO:0005313">
    <property type="term" value="F:L-glutamate transmembrane transporter activity"/>
    <property type="evidence" value="ECO:0007669"/>
    <property type="project" value="TreeGrafter"/>
</dbReference>
<dbReference type="PRINTS" id="PR00926">
    <property type="entry name" value="MITOCARRIER"/>
</dbReference>
<dbReference type="GO" id="GO:0015183">
    <property type="term" value="F:L-aspartate transmembrane transporter activity"/>
    <property type="evidence" value="ECO:0007669"/>
    <property type="project" value="TreeGrafter"/>
</dbReference>
<evidence type="ECO:0000256" key="8">
    <source>
        <dbReference type="ARBA" id="ARBA00022837"/>
    </source>
</evidence>
<feature type="domain" description="EF-hand" evidence="19">
    <location>
        <begin position="156"/>
        <end position="191"/>
    </location>
</feature>
<feature type="repeat" description="Solcar" evidence="17">
    <location>
        <begin position="483"/>
        <end position="571"/>
    </location>
</feature>
<feature type="repeat" description="Solcar" evidence="17">
    <location>
        <begin position="296"/>
        <end position="383"/>
    </location>
</feature>
<dbReference type="SUPFAM" id="SSF103506">
    <property type="entry name" value="Mitochondrial carrier"/>
    <property type="match status" value="1"/>
</dbReference>
<keyword evidence="7" id="KW-0999">Mitochondrion inner membrane</keyword>
<evidence type="ECO:0000256" key="2">
    <source>
        <dbReference type="ARBA" id="ARBA00006375"/>
    </source>
</evidence>
<keyword evidence="8" id="KW-0106">Calcium</keyword>
<name>A0AAR2LZ29_PYGNA</name>
<dbReference type="PROSITE" id="PS50222">
    <property type="entry name" value="EF_HAND_2"/>
    <property type="match status" value="2"/>
</dbReference>
<dbReference type="PANTHER" id="PTHR45678:SF7">
    <property type="entry name" value="ELECTROGENIC ASPARTATE_GLUTAMATE ANTIPORTER SLC25A12, MITOCHONDRIAL"/>
    <property type="match status" value="1"/>
</dbReference>
<evidence type="ECO:0000256" key="11">
    <source>
        <dbReference type="ARBA" id="ARBA00023128"/>
    </source>
</evidence>
<evidence type="ECO:0000256" key="5">
    <source>
        <dbReference type="ARBA" id="ARBA00022723"/>
    </source>
</evidence>
<feature type="domain" description="EF-hand" evidence="19">
    <location>
        <begin position="85"/>
        <end position="120"/>
    </location>
</feature>
<evidence type="ECO:0000256" key="14">
    <source>
        <dbReference type="ARBA" id="ARBA00038674"/>
    </source>
</evidence>
<keyword evidence="21" id="KW-1185">Reference proteome</keyword>
<comment type="catalytic activity">
    <reaction evidence="15">
        <text>L-aspartate(in) + L-glutamate(out) + H(+)(out) = L-aspartate(out) + L-glutamate(in) + H(+)(in)</text>
        <dbReference type="Rhea" id="RHEA:70783"/>
        <dbReference type="ChEBI" id="CHEBI:15378"/>
        <dbReference type="ChEBI" id="CHEBI:29985"/>
        <dbReference type="ChEBI" id="CHEBI:29991"/>
    </reaction>
</comment>
<keyword evidence="4 17" id="KW-0812">Transmembrane</keyword>
<reference evidence="20 21" key="1">
    <citation type="submission" date="2020-10" db="EMBL/GenBank/DDBJ databases">
        <title>Pygocentrus nattereri (red-bellied piranha) genome, fPygNat1, primary haplotype.</title>
        <authorList>
            <person name="Myers G."/>
            <person name="Meyer A."/>
            <person name="Karagic N."/>
            <person name="Pippel M."/>
            <person name="Winkler S."/>
            <person name="Tracey A."/>
            <person name="Wood J."/>
            <person name="Formenti G."/>
            <person name="Howe K."/>
            <person name="Fedrigo O."/>
            <person name="Jarvis E.D."/>
        </authorList>
    </citation>
    <scope>NUCLEOTIDE SEQUENCE [LARGE SCALE GENOMIC DNA]</scope>
</reference>
<keyword evidence="6" id="KW-0677">Repeat</keyword>
<evidence type="ECO:0000313" key="20">
    <source>
        <dbReference type="Ensembl" id="ENSPNAP00000079984.1"/>
    </source>
</evidence>
<dbReference type="InterPro" id="IPR023395">
    <property type="entry name" value="MCP_dom_sf"/>
</dbReference>
<dbReference type="GO" id="GO:0043490">
    <property type="term" value="P:malate-aspartate shuttle"/>
    <property type="evidence" value="ECO:0007669"/>
    <property type="project" value="TreeGrafter"/>
</dbReference>
<evidence type="ECO:0000256" key="10">
    <source>
        <dbReference type="ARBA" id="ARBA00022990"/>
    </source>
</evidence>
<comment type="subunit">
    <text evidence="14">Homodimer (via N-terminus).</text>
</comment>
<dbReference type="PROSITE" id="PS00018">
    <property type="entry name" value="EF_HAND_1"/>
    <property type="match status" value="1"/>
</dbReference>
<dbReference type="Gene3D" id="1.50.40.10">
    <property type="entry name" value="Mitochondrial carrier domain"/>
    <property type="match status" value="1"/>
</dbReference>
<dbReference type="Ensembl" id="ENSPNAT00000077082.1">
    <property type="protein sequence ID" value="ENSPNAP00000079984.1"/>
    <property type="gene ID" value="ENSPNAG00000002858.2"/>
</dbReference>
<dbReference type="Pfam" id="PF13499">
    <property type="entry name" value="EF-hand_7"/>
    <property type="match status" value="1"/>
</dbReference>
<gene>
    <name evidence="20" type="primary">SLC25A12</name>
</gene>
<proteinExistence type="inferred from homology"/>
<feature type="transmembrane region" description="Helical" evidence="18">
    <location>
        <begin position="297"/>
        <end position="317"/>
    </location>
</feature>
<dbReference type="GeneTree" id="ENSGT00940000155963"/>
<keyword evidence="12 17" id="KW-0472">Membrane</keyword>
<evidence type="ECO:0000256" key="3">
    <source>
        <dbReference type="ARBA" id="ARBA00022448"/>
    </source>
</evidence>
<comment type="subcellular location">
    <subcellularLocation>
        <location evidence="1">Mitochondrion inner membrane</location>
        <topology evidence="1">Multi-pass membrane protein</topology>
    </subcellularLocation>
</comment>
<keyword evidence="11" id="KW-0496">Mitochondrion</keyword>
<evidence type="ECO:0000256" key="16">
    <source>
        <dbReference type="ARBA" id="ARBA00048652"/>
    </source>
</evidence>
<keyword evidence="3" id="KW-0813">Transport</keyword>
<dbReference type="Proteomes" id="UP001501920">
    <property type="component" value="Chromosome 30"/>
</dbReference>
<evidence type="ECO:0000256" key="15">
    <source>
        <dbReference type="ARBA" id="ARBA00047487"/>
    </source>
</evidence>
<comment type="catalytic activity">
    <reaction evidence="13">
        <text>3-sulfino-L-alanine(out) + L-aspartate(in) = 3-sulfino-L-alanine(in) + L-aspartate(out)</text>
        <dbReference type="Rhea" id="RHEA:70975"/>
        <dbReference type="ChEBI" id="CHEBI:29991"/>
        <dbReference type="ChEBI" id="CHEBI:61085"/>
    </reaction>
</comment>
<dbReference type="InterPro" id="IPR002067">
    <property type="entry name" value="MCP"/>
</dbReference>
<evidence type="ECO:0000256" key="7">
    <source>
        <dbReference type="ARBA" id="ARBA00022792"/>
    </source>
</evidence>
<dbReference type="FunFam" id="1.10.238.10:FF:000064">
    <property type="entry name" value="calcium-binding mitochondrial carrier protein Aralar1 isoform X1"/>
    <property type="match status" value="1"/>
</dbReference>
<protein>
    <recommendedName>
        <fullName evidence="19">EF-hand domain-containing protein</fullName>
    </recommendedName>
</protein>
<dbReference type="FunFam" id="1.50.40.10:FF:000004">
    <property type="entry name" value="Calcium-binding mitochondrial carrier protein Aralar1"/>
    <property type="match status" value="1"/>
</dbReference>
<accession>A0AAR2LZ29</accession>
<evidence type="ECO:0000313" key="21">
    <source>
        <dbReference type="Proteomes" id="UP001501920"/>
    </source>
</evidence>
<dbReference type="GO" id="GO:0005743">
    <property type="term" value="C:mitochondrial inner membrane"/>
    <property type="evidence" value="ECO:0007669"/>
    <property type="project" value="UniProtKB-SubCell"/>
</dbReference>
<evidence type="ECO:0000256" key="1">
    <source>
        <dbReference type="ARBA" id="ARBA00004448"/>
    </source>
</evidence>
<reference evidence="20" key="2">
    <citation type="submission" date="2025-08" db="UniProtKB">
        <authorList>
            <consortium name="Ensembl"/>
        </authorList>
    </citation>
    <scope>IDENTIFICATION</scope>
</reference>
<evidence type="ECO:0000256" key="4">
    <source>
        <dbReference type="ARBA" id="ARBA00022692"/>
    </source>
</evidence>
<dbReference type="InterPro" id="IPR018247">
    <property type="entry name" value="EF_Hand_1_Ca_BS"/>
</dbReference>